<dbReference type="Pfam" id="PF01370">
    <property type="entry name" value="Epimerase"/>
    <property type="match status" value="1"/>
</dbReference>
<dbReference type="InterPro" id="IPR001509">
    <property type="entry name" value="Epimerase_deHydtase"/>
</dbReference>
<dbReference type="STRING" id="1432141.A0A015IR62"/>
<keyword evidence="3" id="KW-1185">Reference proteome</keyword>
<evidence type="ECO:0000313" key="3">
    <source>
        <dbReference type="Proteomes" id="UP000022910"/>
    </source>
</evidence>
<dbReference type="Gene3D" id="3.40.50.720">
    <property type="entry name" value="NAD(P)-binding Rossmann-like Domain"/>
    <property type="match status" value="1"/>
</dbReference>
<sequence length="381" mass="43917">MSPAPTVLVLGGLGFIGRNFVPYLYENKLASEIRVVDKSLLLTANLNPRQREAFENVEVKQKDLVDPASIKEVFTREDESSYDYVFNLAAETKYSQNERVYEERVYLLSVRNAEEAARRRVKCFVELSTAEIYQSDKNPSKEDEKIKPWTIMAKYKYKAEEKLKTIEGLNLVILRPAVIYGTGAIMGLVPRIVCGRIYQYTKEEMKFLWAKDLKINTVHITDAVRAMWHTATWYEENQIAGKRVLIYNLADQGNTDQEKINKHISNIFNIQTGFHGTITSNLAQLNLDNATDEINDKHMRPWVTLLRTNKIKNTPLSPYLDKELLYNNALSVDGTKITKETGFEYEVPQITDEKIQEMIDDFIKFYLGIIKSTGLFTVENR</sequence>
<proteinExistence type="predicted"/>
<dbReference type="InterPro" id="IPR050177">
    <property type="entry name" value="Lipid_A_modif_metabolic_enz"/>
</dbReference>
<organism evidence="2 3">
    <name type="scientific">Rhizophagus irregularis (strain DAOM 197198w)</name>
    <name type="common">Glomus intraradices</name>
    <dbReference type="NCBI Taxonomy" id="1432141"/>
    <lineage>
        <taxon>Eukaryota</taxon>
        <taxon>Fungi</taxon>
        <taxon>Fungi incertae sedis</taxon>
        <taxon>Mucoromycota</taxon>
        <taxon>Glomeromycotina</taxon>
        <taxon>Glomeromycetes</taxon>
        <taxon>Glomerales</taxon>
        <taxon>Glomeraceae</taxon>
        <taxon>Rhizophagus</taxon>
    </lineage>
</organism>
<protein>
    <recommendedName>
        <fullName evidence="1">NAD-dependent epimerase/dehydratase domain-containing protein</fullName>
    </recommendedName>
</protein>
<dbReference type="PANTHER" id="PTHR43245:SF11">
    <property type="entry name" value="LD23561P"/>
    <property type="match status" value="1"/>
</dbReference>
<dbReference type="EMBL" id="JEMT01027549">
    <property type="protein sequence ID" value="EXX56725.1"/>
    <property type="molecule type" value="Genomic_DNA"/>
</dbReference>
<evidence type="ECO:0000313" key="2">
    <source>
        <dbReference type="EMBL" id="EXX56725.1"/>
    </source>
</evidence>
<dbReference type="AlphaFoldDB" id="A0A015IR62"/>
<accession>A0A015IR62</accession>
<dbReference type="PANTHER" id="PTHR43245">
    <property type="entry name" value="BIFUNCTIONAL POLYMYXIN RESISTANCE PROTEIN ARNA"/>
    <property type="match status" value="1"/>
</dbReference>
<dbReference type="Proteomes" id="UP000022910">
    <property type="component" value="Unassembled WGS sequence"/>
</dbReference>
<gene>
    <name evidence="2" type="ORF">RirG_213480</name>
</gene>
<dbReference type="InterPro" id="IPR036291">
    <property type="entry name" value="NAD(P)-bd_dom_sf"/>
</dbReference>
<evidence type="ECO:0000259" key="1">
    <source>
        <dbReference type="Pfam" id="PF01370"/>
    </source>
</evidence>
<dbReference type="OrthoDB" id="16464at2759"/>
<feature type="domain" description="NAD-dependent epimerase/dehydratase" evidence="1">
    <location>
        <begin position="7"/>
        <end position="238"/>
    </location>
</feature>
<name>A0A015IR62_RHIIW</name>
<reference evidence="2 3" key="1">
    <citation type="submission" date="2014-02" db="EMBL/GenBank/DDBJ databases">
        <title>Single nucleus genome sequencing reveals high similarity among nuclei of an endomycorrhizal fungus.</title>
        <authorList>
            <person name="Lin K."/>
            <person name="Geurts R."/>
            <person name="Zhang Z."/>
            <person name="Limpens E."/>
            <person name="Saunders D.G."/>
            <person name="Mu D."/>
            <person name="Pang E."/>
            <person name="Cao H."/>
            <person name="Cha H."/>
            <person name="Lin T."/>
            <person name="Zhou Q."/>
            <person name="Shang Y."/>
            <person name="Li Y."/>
            <person name="Ivanov S."/>
            <person name="Sharma T."/>
            <person name="Velzen R.V."/>
            <person name="Ruijter N.D."/>
            <person name="Aanen D.K."/>
            <person name="Win J."/>
            <person name="Kamoun S."/>
            <person name="Bisseling T."/>
            <person name="Huang S."/>
        </authorList>
    </citation>
    <scope>NUCLEOTIDE SEQUENCE [LARGE SCALE GENOMIC DNA]</scope>
    <source>
        <strain evidence="3">DAOM197198w</strain>
    </source>
</reference>
<dbReference type="SUPFAM" id="SSF51735">
    <property type="entry name" value="NAD(P)-binding Rossmann-fold domains"/>
    <property type="match status" value="1"/>
</dbReference>
<dbReference type="CDD" id="cd08946">
    <property type="entry name" value="SDR_e"/>
    <property type="match status" value="1"/>
</dbReference>
<comment type="caution">
    <text evidence="2">The sequence shown here is derived from an EMBL/GenBank/DDBJ whole genome shotgun (WGS) entry which is preliminary data.</text>
</comment>